<evidence type="ECO:0000256" key="1">
    <source>
        <dbReference type="SAM" id="MobiDB-lite"/>
    </source>
</evidence>
<evidence type="ECO:0000313" key="2">
    <source>
        <dbReference type="EMBL" id="OQN99232.1"/>
    </source>
</evidence>
<sequence length="663" mass="72466">MSPTRPSLHIALPTLSDAPFIAGEMPKTPDQQHQVELVAEPPPPPKQTFKIKRRPRVSASCAQLGGSYDQVIPTIEMSEANEALSMMSSPLMHPVNPAHGLLAPVPSLTRAFTPPKTPAPRLNTAFEPEDVVGQEWDMIKSSRNKKPTFERASSIASMSSDSSISSAGSSAFSAPYGDNLSPDSETTTDPFMEDDRLKEDVVTSPNAMQTSPCAKRVKTRRATKWTPEMDDHLWMTYMSYISDPTLTPFKMLPGTSPPLGVCCRVAAKAKRTWRDQRAVSVGAMDGVLCAPSRREGSPDTIRAQTEHREIKQPQWPRSEGASRRRLRHLCKRKPSFSAHYQRLLRTRSPSPFQSSSLGSTASAGTPVAPAFAGTDLKMSLITSTNPSMQPDGPLAQLSSDDNAARPESQRASRPVDWFARIPRSQAHQKSLSLQSGLGLQTRSLQPGNMLASPFDERSHLLESMANTKSLGRNNFNIAAPKLDSPFEVQGAPTAPRSLKRRFRSDEEKPKRTAVQDIFSSSSNPPPMLRNRGFTVGASAASHHLSRLFTPPSIITHPPPPLPLPTPTPIALPLTTPTGQDHEMADSHSPDLPEVSLLGPPGSRSAPRRLAEPVARLGSPFMETTASKKQHNTFPRSYLPTSADPQPFTSRLRELAREYKNEAP</sequence>
<dbReference type="InParanoid" id="A0A1V8SJB9"/>
<feature type="compositionally biased region" description="Basic and acidic residues" evidence="1">
    <location>
        <begin position="579"/>
        <end position="590"/>
    </location>
</feature>
<feature type="compositionally biased region" description="Low complexity" evidence="1">
    <location>
        <begin position="152"/>
        <end position="174"/>
    </location>
</feature>
<dbReference type="AlphaFoldDB" id="A0A1V8SJB9"/>
<dbReference type="EMBL" id="NAJO01000041">
    <property type="protein sequence ID" value="OQN99232.1"/>
    <property type="molecule type" value="Genomic_DNA"/>
</dbReference>
<name>A0A1V8SJB9_9PEZI</name>
<feature type="region of interest" description="Disordered" evidence="1">
    <location>
        <begin position="290"/>
        <end position="324"/>
    </location>
</feature>
<comment type="caution">
    <text evidence="2">The sequence shown here is derived from an EMBL/GenBank/DDBJ whole genome shotgun (WGS) entry which is preliminary data.</text>
</comment>
<reference evidence="3" key="1">
    <citation type="submission" date="2017-03" db="EMBL/GenBank/DDBJ databases">
        <title>Genomes of endolithic fungi from Antarctica.</title>
        <authorList>
            <person name="Coleine C."/>
            <person name="Masonjones S."/>
            <person name="Stajich J.E."/>
        </authorList>
    </citation>
    <scope>NUCLEOTIDE SEQUENCE [LARGE SCALE GENOMIC DNA]</scope>
    <source>
        <strain evidence="3">CCFEE 5527</strain>
    </source>
</reference>
<keyword evidence="3" id="KW-1185">Reference proteome</keyword>
<organism evidence="2 3">
    <name type="scientific">Cryoendolithus antarcticus</name>
    <dbReference type="NCBI Taxonomy" id="1507870"/>
    <lineage>
        <taxon>Eukaryota</taxon>
        <taxon>Fungi</taxon>
        <taxon>Dikarya</taxon>
        <taxon>Ascomycota</taxon>
        <taxon>Pezizomycotina</taxon>
        <taxon>Dothideomycetes</taxon>
        <taxon>Dothideomycetidae</taxon>
        <taxon>Cladosporiales</taxon>
        <taxon>Cladosporiaceae</taxon>
        <taxon>Cryoendolithus</taxon>
    </lineage>
</organism>
<dbReference type="Proteomes" id="UP000192596">
    <property type="component" value="Unassembled WGS sequence"/>
</dbReference>
<feature type="region of interest" description="Disordered" evidence="1">
    <location>
        <begin position="549"/>
        <end position="648"/>
    </location>
</feature>
<proteinExistence type="predicted"/>
<feature type="region of interest" description="Disordered" evidence="1">
    <location>
        <begin position="143"/>
        <end position="191"/>
    </location>
</feature>
<accession>A0A1V8SJB9</accession>
<evidence type="ECO:0000313" key="3">
    <source>
        <dbReference type="Proteomes" id="UP000192596"/>
    </source>
</evidence>
<gene>
    <name evidence="2" type="ORF">B0A48_15081</name>
</gene>
<feature type="compositionally biased region" description="Pro residues" evidence="1">
    <location>
        <begin position="556"/>
        <end position="569"/>
    </location>
</feature>
<feature type="region of interest" description="Disordered" evidence="1">
    <location>
        <begin position="20"/>
        <end position="55"/>
    </location>
</feature>
<dbReference type="OrthoDB" id="419770at2759"/>
<protein>
    <submittedName>
        <fullName evidence="2">Uncharacterized protein</fullName>
    </submittedName>
</protein>
<feature type="compositionally biased region" description="Polar residues" evidence="1">
    <location>
        <begin position="621"/>
        <end position="648"/>
    </location>
</feature>
<feature type="region of interest" description="Disordered" evidence="1">
    <location>
        <begin position="486"/>
        <end position="532"/>
    </location>
</feature>
<dbReference type="STRING" id="1507870.A0A1V8SJB9"/>
<feature type="region of interest" description="Disordered" evidence="1">
    <location>
        <begin position="381"/>
        <end position="416"/>
    </location>
</feature>